<feature type="transmembrane region" description="Helical" evidence="1">
    <location>
        <begin position="127"/>
        <end position="144"/>
    </location>
</feature>
<organism evidence="2">
    <name type="scientific">marine metagenome</name>
    <dbReference type="NCBI Taxonomy" id="408172"/>
    <lineage>
        <taxon>unclassified sequences</taxon>
        <taxon>metagenomes</taxon>
        <taxon>ecological metagenomes</taxon>
    </lineage>
</organism>
<reference evidence="2" key="1">
    <citation type="submission" date="2018-05" db="EMBL/GenBank/DDBJ databases">
        <authorList>
            <person name="Lanie J.A."/>
            <person name="Ng W.-L."/>
            <person name="Kazmierczak K.M."/>
            <person name="Andrzejewski T.M."/>
            <person name="Davidsen T.M."/>
            <person name="Wayne K.J."/>
            <person name="Tettelin H."/>
            <person name="Glass J.I."/>
            <person name="Rusch D."/>
            <person name="Podicherti R."/>
            <person name="Tsui H.-C.T."/>
            <person name="Winkler M.E."/>
        </authorList>
    </citation>
    <scope>NUCLEOTIDE SEQUENCE</scope>
</reference>
<feature type="non-terminal residue" evidence="2">
    <location>
        <position position="226"/>
    </location>
</feature>
<gene>
    <name evidence="2" type="ORF">METZ01_LOCUS286889</name>
</gene>
<feature type="transmembrane region" description="Helical" evidence="1">
    <location>
        <begin position="197"/>
        <end position="217"/>
    </location>
</feature>
<feature type="transmembrane region" description="Helical" evidence="1">
    <location>
        <begin position="6"/>
        <end position="35"/>
    </location>
</feature>
<sequence>MVVTIAALFLAGSTVGLAGVVLLGIGTLISFFGFIQSHLIDRERIEALEMQELDRTRGNESLFAGAAEDAYPARNARRQFEKWVVPGFSVLVLLGQALGLLLVYSQLQELQGELVSLTLFTQASGSAMQIMFFALFMVVLFMMGKYSAGLARMDGQELLRPGANYMLLGSMVCTAVVIAETASFFDQVWDRGITWVVFAVIAVSALENLVTLVLEIYRPRIDDKKA</sequence>
<keyword evidence="1" id="KW-0812">Transmembrane</keyword>
<feature type="transmembrane region" description="Helical" evidence="1">
    <location>
        <begin position="165"/>
        <end position="185"/>
    </location>
</feature>
<keyword evidence="1" id="KW-1133">Transmembrane helix</keyword>
<name>A0A382LDS4_9ZZZZ</name>
<keyword evidence="1" id="KW-0472">Membrane</keyword>
<evidence type="ECO:0000256" key="1">
    <source>
        <dbReference type="SAM" id="Phobius"/>
    </source>
</evidence>
<protein>
    <submittedName>
        <fullName evidence="2">Uncharacterized protein</fullName>
    </submittedName>
</protein>
<accession>A0A382LDS4</accession>
<dbReference type="AlphaFoldDB" id="A0A382LDS4"/>
<proteinExistence type="predicted"/>
<evidence type="ECO:0000313" key="2">
    <source>
        <dbReference type="EMBL" id="SVC34035.1"/>
    </source>
</evidence>
<dbReference type="EMBL" id="UINC01085991">
    <property type="protein sequence ID" value="SVC34035.1"/>
    <property type="molecule type" value="Genomic_DNA"/>
</dbReference>
<feature type="transmembrane region" description="Helical" evidence="1">
    <location>
        <begin position="83"/>
        <end position="107"/>
    </location>
</feature>